<proteinExistence type="predicted"/>
<evidence type="ECO:0000313" key="1">
    <source>
        <dbReference type="EMBL" id="QFG06493.1"/>
    </source>
</evidence>
<accession>A0A6M2ZI34</accession>
<protein>
    <submittedName>
        <fullName evidence="1">Virion protein</fullName>
    </submittedName>
</protein>
<dbReference type="Proteomes" id="UP000515683">
    <property type="component" value="Segment"/>
</dbReference>
<sequence>MANKDFGVKKIELIGSSGTPNLTSPTNLNLNASTVAISTDVTIGGKVQSNVIVGTGYSVGIGSTLPRQALDVGGTIRATGFVKSDGSAIGAGDTANIVTGIITATTYYGDGSNLSGISNVSIGDTAPSPATDNTLWWSSALAKGFIRYNDGNSSQWVEFSPSGGGGSGNIVGLSTAGNSYFTNIDVNNQSSLTNLNVSGFSTLTNLNVSGVSTFGSNLEIYVDGSDSVIREGGAGNLEIKANGIQLQEYDGTVFADFNGGPSGWQRFYHDGSNLKLEVNANGIDVTGHTETDTLNASGVSTFSSGSNSVVQIGLSTSLIVPTGIIQVGRTIEGTTLIKGGQINLTGPNSSDLNSTYYSNIRLNRIGGNFRYDLEFHSNGYSSGDIGDFIFYRRRTSYGRTERMRLSGETGNLTVTGSGSFNGLDVTGHTETDTLNVSGVSTTSSLNVGTAYSVSSGLGTFTASAGVSTNIASFNASDYKVVEYKLWIQHANGIQSQKVIIMHDDNDVYTQESDIFYSNTLLIGAGATISGGTVSLALTPESGVNGITTYRYSRESLV</sequence>
<reference evidence="1" key="1">
    <citation type="submission" date="2019-04" db="EMBL/GenBank/DDBJ databases">
        <title>Genomic and proteomic characterization of cyanophage S-SCSM1 provides new insights into understanding the viral gene diversity and phage-host interactions.</title>
        <authorList>
            <person name="Wang Q."/>
            <person name="Xu Y."/>
            <person name="Jiao N."/>
            <person name="Zhang R."/>
        </authorList>
    </citation>
    <scope>NUCLEOTIDE SEQUENCE [LARGE SCALE GENOMIC DNA]</scope>
</reference>
<organism evidence="1 2">
    <name type="scientific">Synechococcus phage S-SCSM1</name>
    <dbReference type="NCBI Taxonomy" id="2588487"/>
    <lineage>
        <taxon>Viruses</taxon>
        <taxon>Duplodnaviria</taxon>
        <taxon>Heunggongvirae</taxon>
        <taxon>Uroviricota</taxon>
        <taxon>Caudoviricetes</taxon>
        <taxon>Pantevenvirales</taxon>
        <taxon>Kyanoviridae</taxon>
        <taxon>Zhoulongquanvirus</taxon>
        <taxon>Zhoulongquanvirus esscess</taxon>
    </lineage>
</organism>
<gene>
    <name evidence="1" type="ORF">SSCSM1_229</name>
</gene>
<keyword evidence="2" id="KW-1185">Reference proteome</keyword>
<name>A0A6M2ZI34_9CAUD</name>
<evidence type="ECO:0000313" key="2">
    <source>
        <dbReference type="Proteomes" id="UP000515683"/>
    </source>
</evidence>
<dbReference type="EMBL" id="MK867354">
    <property type="protein sequence ID" value="QFG06493.1"/>
    <property type="molecule type" value="Genomic_DNA"/>
</dbReference>